<feature type="compositionally biased region" description="Polar residues" evidence="3">
    <location>
        <begin position="489"/>
        <end position="503"/>
    </location>
</feature>
<dbReference type="GO" id="GO:0019905">
    <property type="term" value="F:syntaxin binding"/>
    <property type="evidence" value="ECO:0007669"/>
    <property type="project" value="InterPro"/>
</dbReference>
<evidence type="ECO:0000256" key="1">
    <source>
        <dbReference type="ARBA" id="ARBA00009550"/>
    </source>
</evidence>
<gene>
    <name evidence="4" type="primary">Txlnb</name>
    <name evidence="4" type="ORF">ERYMCC_R12937</name>
</gene>
<feature type="compositionally biased region" description="Polar residues" evidence="3">
    <location>
        <begin position="440"/>
        <end position="450"/>
    </location>
</feature>
<feature type="compositionally biased region" description="Acidic residues" evidence="3">
    <location>
        <begin position="331"/>
        <end position="345"/>
    </location>
</feature>
<evidence type="ECO:0000256" key="2">
    <source>
        <dbReference type="SAM" id="Coils"/>
    </source>
</evidence>
<proteinExistence type="inferred from homology"/>
<feature type="non-terminal residue" evidence="4">
    <location>
        <position position="543"/>
    </location>
</feature>
<protein>
    <submittedName>
        <fullName evidence="4">TXLNB protein</fullName>
    </submittedName>
</protein>
<feature type="coiled-coil region" evidence="2">
    <location>
        <begin position="240"/>
        <end position="316"/>
    </location>
</feature>
<organism evidence="4 5">
    <name type="scientific">Erythrocercus mccallii</name>
    <dbReference type="NCBI Taxonomy" id="107208"/>
    <lineage>
        <taxon>Eukaryota</taxon>
        <taxon>Metazoa</taxon>
        <taxon>Chordata</taxon>
        <taxon>Craniata</taxon>
        <taxon>Vertebrata</taxon>
        <taxon>Euteleostomi</taxon>
        <taxon>Archelosauria</taxon>
        <taxon>Archosauria</taxon>
        <taxon>Dinosauria</taxon>
        <taxon>Saurischia</taxon>
        <taxon>Theropoda</taxon>
        <taxon>Coelurosauria</taxon>
        <taxon>Aves</taxon>
        <taxon>Neognathae</taxon>
        <taxon>Neoaves</taxon>
        <taxon>Telluraves</taxon>
        <taxon>Australaves</taxon>
        <taxon>Passeriformes</taxon>
        <taxon>Corvoidea</taxon>
        <taxon>Dicruridae</taxon>
        <taxon>Erythrocercus</taxon>
    </lineage>
</organism>
<feature type="coiled-coil region" evidence="2">
    <location>
        <begin position="14"/>
        <end position="140"/>
    </location>
</feature>
<dbReference type="Pfam" id="PF09728">
    <property type="entry name" value="Taxilin"/>
    <property type="match status" value="1"/>
</dbReference>
<dbReference type="Proteomes" id="UP000532437">
    <property type="component" value="Unassembled WGS sequence"/>
</dbReference>
<sequence length="543" mass="62458">GKEATLLMQSLNKLNTSEEKLDLLFKKYAELLEEHRAEQKKLKYLQKRQAQITKEKDQLQSEHSRAILARSKLESLCRELQRHNKNLKEETIQRAREEDEKRKEITNHFQGTLSEIQAQIEQQSERNMKLCQENTELAEKLKSIIDQYELREEHLDKIFKHRELQQKLVDAKLEQSQEMMKEAEERHQKEKEYLLNQAAEWKLQAKMLKEQETVLQAQITLYSERFEEFQKTLAKSNEVFATFKQEMEKMTKKMKKLEKDTATWKSRFENCNRALLDMIEEKAMRSKEYECFVLKIQRLENLCRALQEERNELYKKIKQARFPEEVNGNSIEEEEEEEEEEDDTETTPSSSEQASIELHDSDKRMLKQLAEAFRVSHKAEESLSSNSSNPETCDTQTCNAILVSEPPAPLIPHSEAGNHCEQPSMSTPTPTESMTAPTENMSQPTKSTPSLPDRVPTPTESVPMPPESVLVPTGNMPIPTESMPASPKNVPTPTQNTPISLGNTPVPIQCPPKATECAEDPADKPIQGQSAEQTGDTDMEAVD</sequence>
<evidence type="ECO:0000313" key="4">
    <source>
        <dbReference type="EMBL" id="NWT56295.1"/>
    </source>
</evidence>
<dbReference type="EMBL" id="VZRG01001373">
    <property type="protein sequence ID" value="NWT56295.1"/>
    <property type="molecule type" value="Genomic_DNA"/>
</dbReference>
<feature type="region of interest" description="Disordered" evidence="3">
    <location>
        <begin position="325"/>
        <end position="360"/>
    </location>
</feature>
<comment type="caution">
    <text evidence="4">The sequence shown here is derived from an EMBL/GenBank/DDBJ whole genome shotgun (WGS) entry which is preliminary data.</text>
</comment>
<evidence type="ECO:0000256" key="3">
    <source>
        <dbReference type="SAM" id="MobiDB-lite"/>
    </source>
</evidence>
<reference evidence="4 5" key="1">
    <citation type="submission" date="2019-09" db="EMBL/GenBank/DDBJ databases">
        <title>Bird 10,000 Genomes (B10K) Project - Family phase.</title>
        <authorList>
            <person name="Zhang G."/>
        </authorList>
    </citation>
    <scope>NUCLEOTIDE SEQUENCE [LARGE SCALE GENOMIC DNA]</scope>
    <source>
        <strain evidence="4">B10K-DU-002-60</strain>
        <tissue evidence="4">Muscle</tissue>
    </source>
</reference>
<keyword evidence="5" id="KW-1185">Reference proteome</keyword>
<dbReference type="PANTHER" id="PTHR16127">
    <property type="entry name" value="TAXILIN"/>
    <property type="match status" value="1"/>
</dbReference>
<name>A0A7K5PMT3_9CORV</name>
<feature type="coiled-coil region" evidence="2">
    <location>
        <begin position="166"/>
        <end position="211"/>
    </location>
</feature>
<feature type="region of interest" description="Disordered" evidence="3">
    <location>
        <begin position="406"/>
        <end position="543"/>
    </location>
</feature>
<keyword evidence="2" id="KW-0175">Coiled coil</keyword>
<dbReference type="InterPro" id="IPR026183">
    <property type="entry name" value="Taxilin_fam"/>
</dbReference>
<accession>A0A7K5PMT3</accession>
<evidence type="ECO:0000313" key="5">
    <source>
        <dbReference type="Proteomes" id="UP000532437"/>
    </source>
</evidence>
<comment type="similarity">
    <text evidence="1">Belongs to the taxilin family.</text>
</comment>
<dbReference type="PANTHER" id="PTHR16127:SF10">
    <property type="entry name" value="BETA-TAXILIN"/>
    <property type="match status" value="1"/>
</dbReference>
<feature type="compositionally biased region" description="Low complexity" evidence="3">
    <location>
        <begin position="423"/>
        <end position="439"/>
    </location>
</feature>
<dbReference type="AlphaFoldDB" id="A0A7K5PMT3"/>
<feature type="non-terminal residue" evidence="4">
    <location>
        <position position="1"/>
    </location>
</feature>